<dbReference type="RefSeq" id="WP_183374212.1">
    <property type="nucleotide sequence ID" value="NZ_CBCSFZ010000005.1"/>
</dbReference>
<reference evidence="2 3" key="1">
    <citation type="submission" date="2020-08" db="EMBL/GenBank/DDBJ databases">
        <title>Sequencing the genomes of 1000 actinobacteria strains.</title>
        <authorList>
            <person name="Klenk H.-P."/>
        </authorList>
    </citation>
    <scope>NUCLEOTIDE SEQUENCE [LARGE SCALE GENOMIC DNA]</scope>
    <source>
        <strain evidence="2 3">DSM 23040</strain>
    </source>
</reference>
<accession>A0A839QR97</accession>
<feature type="transmembrane region" description="Helical" evidence="1">
    <location>
        <begin position="37"/>
        <end position="56"/>
    </location>
</feature>
<keyword evidence="1" id="KW-0812">Transmembrane</keyword>
<sequence>MNDDLFRERLSPGPVPLIAGAVFGALLGMILTVLSTAAGLAVGIAGLIGVPAILILTSPVVRVTREALHAGPAHISTDLLGEPEVLDAERMRRVMGPEIRPDAYRCTRGWIRTGLQVPILDEEDPAPAWVLSLRSPEECRTAILAAQRQGA</sequence>
<proteinExistence type="predicted"/>
<keyword evidence="1" id="KW-1133">Transmembrane helix</keyword>
<dbReference type="InterPro" id="IPR021443">
    <property type="entry name" value="DUF3093"/>
</dbReference>
<evidence type="ECO:0000313" key="3">
    <source>
        <dbReference type="Proteomes" id="UP000568050"/>
    </source>
</evidence>
<dbReference type="Pfam" id="PF11292">
    <property type="entry name" value="DUF3093"/>
    <property type="match status" value="1"/>
</dbReference>
<dbReference type="Proteomes" id="UP000568050">
    <property type="component" value="Unassembled WGS sequence"/>
</dbReference>
<evidence type="ECO:0000313" key="2">
    <source>
        <dbReference type="EMBL" id="MBB3022295.1"/>
    </source>
</evidence>
<evidence type="ECO:0000256" key="1">
    <source>
        <dbReference type="SAM" id="Phobius"/>
    </source>
</evidence>
<evidence type="ECO:0008006" key="4">
    <source>
        <dbReference type="Google" id="ProtNLM"/>
    </source>
</evidence>
<name>A0A839QR97_9MICO</name>
<keyword evidence="1" id="KW-0472">Membrane</keyword>
<comment type="caution">
    <text evidence="2">The sequence shown here is derived from an EMBL/GenBank/DDBJ whole genome shotgun (WGS) entry which is preliminary data.</text>
</comment>
<protein>
    <recommendedName>
        <fullName evidence="4">DUF3093 family protein</fullName>
    </recommendedName>
</protein>
<keyword evidence="3" id="KW-1185">Reference proteome</keyword>
<dbReference type="EMBL" id="JACHWP010000001">
    <property type="protein sequence ID" value="MBB3022295.1"/>
    <property type="molecule type" value="Genomic_DNA"/>
</dbReference>
<feature type="transmembrane region" description="Helical" evidence="1">
    <location>
        <begin position="12"/>
        <end position="31"/>
    </location>
</feature>
<gene>
    <name evidence="2" type="ORF">FHX50_000543</name>
</gene>
<organism evidence="2 3">
    <name type="scientific">Helcobacillus massiliensis</name>
    <dbReference type="NCBI Taxonomy" id="521392"/>
    <lineage>
        <taxon>Bacteria</taxon>
        <taxon>Bacillati</taxon>
        <taxon>Actinomycetota</taxon>
        <taxon>Actinomycetes</taxon>
        <taxon>Micrococcales</taxon>
        <taxon>Dermabacteraceae</taxon>
        <taxon>Helcobacillus</taxon>
    </lineage>
</organism>
<dbReference type="AlphaFoldDB" id="A0A839QR97"/>